<reference evidence="3 4" key="1">
    <citation type="journal article" date="2014" name="Nature">
        <title>An environmental bacterial taxon with a large and distinct metabolic repertoire.</title>
        <authorList>
            <person name="Wilson M.C."/>
            <person name="Mori T."/>
            <person name="Ruckert C."/>
            <person name="Uria A.R."/>
            <person name="Helf M.J."/>
            <person name="Takada K."/>
            <person name="Gernert C."/>
            <person name="Steffens U.A."/>
            <person name="Heycke N."/>
            <person name="Schmitt S."/>
            <person name="Rinke C."/>
            <person name="Helfrich E.J."/>
            <person name="Brachmann A.O."/>
            <person name="Gurgui C."/>
            <person name="Wakimoto T."/>
            <person name="Kracht M."/>
            <person name="Crusemann M."/>
            <person name="Hentschel U."/>
            <person name="Abe I."/>
            <person name="Matsunaga S."/>
            <person name="Kalinowski J."/>
            <person name="Takeyama H."/>
            <person name="Piel J."/>
        </authorList>
    </citation>
    <scope>NUCLEOTIDE SEQUENCE [LARGE SCALE GENOMIC DNA]</scope>
    <source>
        <strain evidence="4">TSY1</strain>
    </source>
</reference>
<name>W4LML3_ENTF1</name>
<organism evidence="3 4">
    <name type="scientific">Entotheonella factor</name>
    <dbReference type="NCBI Taxonomy" id="1429438"/>
    <lineage>
        <taxon>Bacteria</taxon>
        <taxon>Pseudomonadati</taxon>
        <taxon>Nitrospinota/Tectimicrobiota group</taxon>
        <taxon>Candidatus Tectimicrobiota</taxon>
        <taxon>Candidatus Entotheonellia</taxon>
        <taxon>Candidatus Entotheonellales</taxon>
        <taxon>Candidatus Entotheonellaceae</taxon>
        <taxon>Candidatus Entotheonella</taxon>
    </lineage>
</organism>
<dbReference type="InterPro" id="IPR036291">
    <property type="entry name" value="NAD(P)-bd_dom_sf"/>
</dbReference>
<dbReference type="PATRIC" id="fig|1429438.4.peg.3133"/>
<dbReference type="GO" id="GO:0016491">
    <property type="term" value="F:oxidoreductase activity"/>
    <property type="evidence" value="ECO:0007669"/>
    <property type="project" value="InterPro"/>
</dbReference>
<dbReference type="Proteomes" id="UP000019141">
    <property type="component" value="Unassembled WGS sequence"/>
</dbReference>
<dbReference type="AlphaFoldDB" id="W4LML3"/>
<dbReference type="SUPFAM" id="SSF51735">
    <property type="entry name" value="NAD(P)-binding Rossmann-fold domains"/>
    <property type="match status" value="1"/>
</dbReference>
<dbReference type="InterPro" id="IPR011032">
    <property type="entry name" value="GroES-like_sf"/>
</dbReference>
<feature type="domain" description="Enoyl reductase (ER)" evidence="2">
    <location>
        <begin position="12"/>
        <end position="314"/>
    </location>
</feature>
<dbReference type="SMART" id="SM00829">
    <property type="entry name" value="PKS_ER"/>
    <property type="match status" value="1"/>
</dbReference>
<protein>
    <recommendedName>
        <fullName evidence="2">Enoyl reductase (ER) domain-containing protein</fullName>
    </recommendedName>
</protein>
<dbReference type="SUPFAM" id="SSF50129">
    <property type="entry name" value="GroES-like"/>
    <property type="match status" value="1"/>
</dbReference>
<dbReference type="EMBL" id="AZHW01000471">
    <property type="protein sequence ID" value="ETW99212.1"/>
    <property type="molecule type" value="Genomic_DNA"/>
</dbReference>
<proteinExistence type="predicted"/>
<dbReference type="PANTHER" id="PTHR44154:SF1">
    <property type="entry name" value="QUINONE OXIDOREDUCTASE"/>
    <property type="match status" value="1"/>
</dbReference>
<evidence type="ECO:0000313" key="3">
    <source>
        <dbReference type="EMBL" id="ETW99212.1"/>
    </source>
</evidence>
<dbReference type="InterPro" id="IPR013149">
    <property type="entry name" value="ADH-like_C"/>
</dbReference>
<dbReference type="Pfam" id="PF08240">
    <property type="entry name" value="ADH_N"/>
    <property type="match status" value="1"/>
</dbReference>
<evidence type="ECO:0000259" key="2">
    <source>
        <dbReference type="SMART" id="SM00829"/>
    </source>
</evidence>
<evidence type="ECO:0000313" key="4">
    <source>
        <dbReference type="Proteomes" id="UP000019141"/>
    </source>
</evidence>
<dbReference type="PANTHER" id="PTHR44154">
    <property type="entry name" value="QUINONE OXIDOREDUCTASE"/>
    <property type="match status" value="1"/>
</dbReference>
<dbReference type="InterPro" id="IPR013154">
    <property type="entry name" value="ADH-like_N"/>
</dbReference>
<dbReference type="Pfam" id="PF00107">
    <property type="entry name" value="ADH_zinc_N"/>
    <property type="match status" value="1"/>
</dbReference>
<dbReference type="InterPro" id="IPR051603">
    <property type="entry name" value="Zinc-ADH_QOR/CCCR"/>
</dbReference>
<evidence type="ECO:0000256" key="1">
    <source>
        <dbReference type="ARBA" id="ARBA00022857"/>
    </source>
</evidence>
<keyword evidence="4" id="KW-1185">Reference proteome</keyword>
<keyword evidence="1" id="KW-0521">NADP</keyword>
<comment type="caution">
    <text evidence="3">The sequence shown here is derived from an EMBL/GenBank/DDBJ whole genome shotgun (WGS) entry which is preliminary data.</text>
</comment>
<gene>
    <name evidence="3" type="ORF">ETSY1_15840</name>
</gene>
<accession>W4LML3</accession>
<dbReference type="Gene3D" id="3.90.180.10">
    <property type="entry name" value="Medium-chain alcohol dehydrogenases, catalytic domain"/>
    <property type="match status" value="1"/>
</dbReference>
<dbReference type="HOGENOM" id="CLU_026673_3_4_7"/>
<sequence length="316" mass="33692">MSMKAAYVEQVGPPEALIYGDQPEPEPGPNDVKIRVRATSLNRLDIFMREGSHGTRITPPEILGRDICGEVAAIGSEVRGFQIGERVVASGAGSYAEYALAPSERTFPLPDACSFDDGGALPTAGLTAYQMVINRARVCPGDDVLVMAAGSGVSSYAIQIARAVGARVIATAGSDAKLERAREIGADEVINHYTEDIAARIQDLTHGEGVDVVIEHVGAAVWQACFRSLKVGGRFVTCGVTAGHRVDLHLGLVFTRALHIMGVGRGSPDDMRALLKLVALGRVQSIIYQRFPLAEAVEAHRMLENSSFFGKVVLNP</sequence>
<dbReference type="InterPro" id="IPR020843">
    <property type="entry name" value="ER"/>
</dbReference>